<sequence>MKPLHYIKEAILSAVTSFKKEVDACHCRESFSQPPAKSLFFCPLPRIKLIWLIKDKPSPFFCRLLNVLLFSTLALR</sequence>
<organism evidence="1 2">
    <name type="scientific">Galdieria sulphuraria</name>
    <name type="common">Red alga</name>
    <dbReference type="NCBI Taxonomy" id="130081"/>
    <lineage>
        <taxon>Eukaryota</taxon>
        <taxon>Rhodophyta</taxon>
        <taxon>Bangiophyceae</taxon>
        <taxon>Galdieriales</taxon>
        <taxon>Galdieriaceae</taxon>
        <taxon>Galdieria</taxon>
    </lineage>
</organism>
<dbReference type="GeneID" id="17090049"/>
<dbReference type="KEGG" id="gsl:Gasu_13650"/>
<keyword evidence="2" id="KW-1185">Reference proteome</keyword>
<proteinExistence type="predicted"/>
<accession>M2W6L6</accession>
<dbReference type="Proteomes" id="UP000030680">
    <property type="component" value="Unassembled WGS sequence"/>
</dbReference>
<protein>
    <submittedName>
        <fullName evidence="1">Uncharacterized protein</fullName>
    </submittedName>
</protein>
<dbReference type="AlphaFoldDB" id="M2W6L6"/>
<dbReference type="EMBL" id="KB454492">
    <property type="protein sequence ID" value="EME31401.1"/>
    <property type="molecule type" value="Genomic_DNA"/>
</dbReference>
<dbReference type="RefSeq" id="XP_005707921.1">
    <property type="nucleotide sequence ID" value="XM_005707864.1"/>
</dbReference>
<evidence type="ECO:0000313" key="1">
    <source>
        <dbReference type="EMBL" id="EME31401.1"/>
    </source>
</evidence>
<name>M2W6L6_GALSU</name>
<evidence type="ECO:0000313" key="2">
    <source>
        <dbReference type="Proteomes" id="UP000030680"/>
    </source>
</evidence>
<dbReference type="Gramene" id="EME31401">
    <property type="protein sequence ID" value="EME31401"/>
    <property type="gene ID" value="Gasu_13650"/>
</dbReference>
<reference evidence="2" key="1">
    <citation type="journal article" date="2013" name="Science">
        <title>Gene transfer from bacteria and archaea facilitated evolution of an extremophilic eukaryote.</title>
        <authorList>
            <person name="Schonknecht G."/>
            <person name="Chen W.H."/>
            <person name="Ternes C.M."/>
            <person name="Barbier G.G."/>
            <person name="Shrestha R.P."/>
            <person name="Stanke M."/>
            <person name="Brautigam A."/>
            <person name="Baker B.J."/>
            <person name="Banfield J.F."/>
            <person name="Garavito R.M."/>
            <person name="Carr K."/>
            <person name="Wilkerson C."/>
            <person name="Rensing S.A."/>
            <person name="Gagneul D."/>
            <person name="Dickenson N.E."/>
            <person name="Oesterhelt C."/>
            <person name="Lercher M.J."/>
            <person name="Weber A.P."/>
        </authorList>
    </citation>
    <scope>NUCLEOTIDE SEQUENCE [LARGE SCALE GENOMIC DNA]</scope>
    <source>
        <strain evidence="2">074W</strain>
    </source>
</reference>
<gene>
    <name evidence="1" type="ORF">Gasu_13650</name>
</gene>